<keyword evidence="2" id="KW-1185">Reference proteome</keyword>
<organism evidence="1 2">
    <name type="scientific">Skeletonema marinoi</name>
    <dbReference type="NCBI Taxonomy" id="267567"/>
    <lineage>
        <taxon>Eukaryota</taxon>
        <taxon>Sar</taxon>
        <taxon>Stramenopiles</taxon>
        <taxon>Ochrophyta</taxon>
        <taxon>Bacillariophyta</taxon>
        <taxon>Coscinodiscophyceae</taxon>
        <taxon>Thalassiosirophycidae</taxon>
        <taxon>Thalassiosirales</taxon>
        <taxon>Skeletonemataceae</taxon>
        <taxon>Skeletonema</taxon>
        <taxon>Skeletonema marinoi-dohrnii complex</taxon>
    </lineage>
</organism>
<dbReference type="EMBL" id="JATAAI010000021">
    <property type="protein sequence ID" value="KAK1738184.1"/>
    <property type="molecule type" value="Genomic_DNA"/>
</dbReference>
<proteinExistence type="predicted"/>
<sequence>MMSEAAGRLKAVPIWAPYFDQLPALCKTLSQIVPPIYEGLLERPKTYKMLSADLTGSCAHAVDVESWKQNGVLLVNVQAVMKNYIAREREQILISFITHASIARSVKFAIGKKTTKRSARKRISEVKLSSVD</sequence>
<evidence type="ECO:0000313" key="1">
    <source>
        <dbReference type="EMBL" id="KAK1738184.1"/>
    </source>
</evidence>
<comment type="caution">
    <text evidence="1">The sequence shown here is derived from an EMBL/GenBank/DDBJ whole genome shotgun (WGS) entry which is preliminary data.</text>
</comment>
<dbReference type="Proteomes" id="UP001224775">
    <property type="component" value="Unassembled WGS sequence"/>
</dbReference>
<reference evidence="1" key="1">
    <citation type="submission" date="2023-06" db="EMBL/GenBank/DDBJ databases">
        <title>Survivors Of The Sea: Transcriptome response of Skeletonema marinoi to long-term dormancy.</title>
        <authorList>
            <person name="Pinder M.I.M."/>
            <person name="Kourtchenko O."/>
            <person name="Robertson E.K."/>
            <person name="Larsson T."/>
            <person name="Maumus F."/>
            <person name="Osuna-Cruz C.M."/>
            <person name="Vancaester E."/>
            <person name="Stenow R."/>
            <person name="Vandepoele K."/>
            <person name="Ploug H."/>
            <person name="Bruchert V."/>
            <person name="Godhe A."/>
            <person name="Topel M."/>
        </authorList>
    </citation>
    <scope>NUCLEOTIDE SEQUENCE</scope>
    <source>
        <strain evidence="1">R05AC</strain>
    </source>
</reference>
<accession>A0AAD8Y2W3</accession>
<name>A0AAD8Y2W3_9STRA</name>
<protein>
    <submittedName>
        <fullName evidence="1">Uncharacterized protein</fullName>
    </submittedName>
</protein>
<evidence type="ECO:0000313" key="2">
    <source>
        <dbReference type="Proteomes" id="UP001224775"/>
    </source>
</evidence>
<gene>
    <name evidence="1" type="ORF">QTG54_010853</name>
</gene>
<dbReference type="AlphaFoldDB" id="A0AAD8Y2W3"/>